<evidence type="ECO:0000313" key="2">
    <source>
        <dbReference type="EMBL" id="MBA9003332.1"/>
    </source>
</evidence>
<keyword evidence="1" id="KW-0472">Membrane</keyword>
<keyword evidence="1" id="KW-1133">Transmembrane helix</keyword>
<protein>
    <submittedName>
        <fullName evidence="2">Putative membrane protein</fullName>
    </submittedName>
</protein>
<dbReference type="AlphaFoldDB" id="A0A7W3R853"/>
<keyword evidence="1" id="KW-0812">Transmembrane</keyword>
<sequence>MMIAMTAHGPWEQGGPPAFWPVFPITFGLLWLAVLAAAGYLLWRRASARPAARAQDPLAGARTILAERFARGEIDEDEYHVRMSALRTEP</sequence>
<accession>A0A7W3R853</accession>
<evidence type="ECO:0000256" key="1">
    <source>
        <dbReference type="SAM" id="Phobius"/>
    </source>
</evidence>
<feature type="transmembrane region" description="Helical" evidence="1">
    <location>
        <begin position="20"/>
        <end position="43"/>
    </location>
</feature>
<comment type="caution">
    <text evidence="2">The sequence shown here is derived from an EMBL/GenBank/DDBJ whole genome shotgun (WGS) entry which is preliminary data.</text>
</comment>
<name>A0A7W3R853_9ACTN</name>
<dbReference type="Proteomes" id="UP000539313">
    <property type="component" value="Unassembled WGS sequence"/>
</dbReference>
<dbReference type="RefSeq" id="WP_220500125.1">
    <property type="nucleotide sequence ID" value="NZ_JACJII010000001.1"/>
</dbReference>
<gene>
    <name evidence="2" type="ORF">HNR21_002214</name>
</gene>
<proteinExistence type="predicted"/>
<organism evidence="2 3">
    <name type="scientific">Thermomonospora cellulosilytica</name>
    <dbReference type="NCBI Taxonomy" id="1411118"/>
    <lineage>
        <taxon>Bacteria</taxon>
        <taxon>Bacillati</taxon>
        <taxon>Actinomycetota</taxon>
        <taxon>Actinomycetes</taxon>
        <taxon>Streptosporangiales</taxon>
        <taxon>Thermomonosporaceae</taxon>
        <taxon>Thermomonospora</taxon>
    </lineage>
</organism>
<dbReference type="EMBL" id="JACJII010000001">
    <property type="protein sequence ID" value="MBA9003332.1"/>
    <property type="molecule type" value="Genomic_DNA"/>
</dbReference>
<reference evidence="2 3" key="1">
    <citation type="submission" date="2020-08" db="EMBL/GenBank/DDBJ databases">
        <title>Sequencing the genomes of 1000 actinobacteria strains.</title>
        <authorList>
            <person name="Klenk H.-P."/>
        </authorList>
    </citation>
    <scope>NUCLEOTIDE SEQUENCE [LARGE SCALE GENOMIC DNA]</scope>
    <source>
        <strain evidence="2 3">DSM 45823</strain>
    </source>
</reference>
<keyword evidence="3" id="KW-1185">Reference proteome</keyword>
<evidence type="ECO:0000313" key="3">
    <source>
        <dbReference type="Proteomes" id="UP000539313"/>
    </source>
</evidence>